<dbReference type="InterPro" id="IPR050629">
    <property type="entry name" value="STE20/SPS1-PAK"/>
</dbReference>
<evidence type="ECO:0000256" key="3">
    <source>
        <dbReference type="ARBA" id="ARBA00022527"/>
    </source>
</evidence>
<evidence type="ECO:0000313" key="12">
    <source>
        <dbReference type="EMBL" id="ODV87864.1"/>
    </source>
</evidence>
<dbReference type="PANTHER" id="PTHR48012:SF27">
    <property type="entry name" value="SERINE_THREONINE-PROTEIN KINASE SID1"/>
    <property type="match status" value="1"/>
</dbReference>
<comment type="similarity">
    <text evidence="1">Belongs to the protein kinase superfamily. STE Ser/Thr protein kinase family. STE20 subfamily.</text>
</comment>
<dbReference type="Gene3D" id="1.10.510.10">
    <property type="entry name" value="Transferase(Phosphotransferase) domain 1"/>
    <property type="match status" value="1"/>
</dbReference>
<evidence type="ECO:0000256" key="1">
    <source>
        <dbReference type="ARBA" id="ARBA00008874"/>
    </source>
</evidence>
<dbReference type="Proteomes" id="UP000094801">
    <property type="component" value="Unassembled WGS sequence"/>
</dbReference>
<keyword evidence="7 10" id="KW-0067">ATP-binding</keyword>
<dbReference type="SUPFAM" id="SSF56112">
    <property type="entry name" value="Protein kinase-like (PK-like)"/>
    <property type="match status" value="1"/>
</dbReference>
<gene>
    <name evidence="12" type="ORF">CANARDRAFT_193653</name>
</gene>
<protein>
    <recommendedName>
        <fullName evidence="2">non-specific serine/threonine protein kinase</fullName>
        <ecNumber evidence="2">2.7.11.1</ecNumber>
    </recommendedName>
</protein>
<dbReference type="FunFam" id="1.10.510.10:FF:000499">
    <property type="entry name" value="Serine/threonine-protein kinase KIC1"/>
    <property type="match status" value="1"/>
</dbReference>
<dbReference type="PROSITE" id="PS50011">
    <property type="entry name" value="PROTEIN_KINASE_DOM"/>
    <property type="match status" value="1"/>
</dbReference>
<dbReference type="STRING" id="983967.A0A1E4T7X9"/>
<evidence type="ECO:0000256" key="2">
    <source>
        <dbReference type="ARBA" id="ARBA00012513"/>
    </source>
</evidence>
<keyword evidence="3" id="KW-0723">Serine/threonine-protein kinase</keyword>
<dbReference type="InterPro" id="IPR011009">
    <property type="entry name" value="Kinase-like_dom_sf"/>
</dbReference>
<evidence type="ECO:0000256" key="9">
    <source>
        <dbReference type="ARBA" id="ARBA00048679"/>
    </source>
</evidence>
<keyword evidence="13" id="KW-1185">Reference proteome</keyword>
<keyword evidence="5 10" id="KW-0547">Nucleotide-binding</keyword>
<dbReference type="AlphaFoldDB" id="A0A1E4T7X9"/>
<sequence>MRTYSVDQFQMYEELGRGAFGVVYRAKDKVAGIDVAIKQVDLESSDEIKEIQQEIKILSTCNTDHVTKYYGCFLKGSKLWIIMEYLGGGSCSDLLTAGPFSEEVIGLIMFQLLQALVYLHENGKIHRDFKAANVLISNTGVVKIGDFGVATQLSNNMSKRNTFVGTPYWMPPEIIKHKEYHYTADIWSLGITAIEMAYGKPPLSEFHPFDVLFKIADEPSPTLGSSFSTEFNNFVDQCLQKDPSRRPTAKILLNHSFIKKGSKTSSKQIINLIDKKVRWEIETGNNTKIYYTPTHHSEETIRQIVVPSSPTKPDGNSLQTLGVNGETHDAEWRLRRDFNRILNQSFNTVAEKYNLSTSQYDSLVKFQTTLMDSVLLSSDQQYKDIFNKFIKLILKKVMKSDKPLLKERLLPRLYLNMESELAEDDIEELLFSRWAEGMLSGWGDLDNST</sequence>
<dbReference type="GO" id="GO:0005524">
    <property type="term" value="F:ATP binding"/>
    <property type="evidence" value="ECO:0007669"/>
    <property type="project" value="UniProtKB-UniRule"/>
</dbReference>
<accession>A0A1E4T7X9</accession>
<proteinExistence type="inferred from homology"/>
<reference evidence="13" key="1">
    <citation type="submission" date="2016-04" db="EMBL/GenBank/DDBJ databases">
        <title>Comparative genomics of biotechnologically important yeasts.</title>
        <authorList>
            <consortium name="DOE Joint Genome Institute"/>
            <person name="Riley R."/>
            <person name="Haridas S."/>
            <person name="Wolfe K.H."/>
            <person name="Lopes M.R."/>
            <person name="Hittinger C.T."/>
            <person name="Goker M."/>
            <person name="Salamov A."/>
            <person name="Wisecaver J."/>
            <person name="Long T.M."/>
            <person name="Aerts A.L."/>
            <person name="Barry K."/>
            <person name="Choi C."/>
            <person name="Clum A."/>
            <person name="Coughlan A.Y."/>
            <person name="Deshpande S."/>
            <person name="Douglass A.P."/>
            <person name="Hanson S.J."/>
            <person name="Klenk H.-P."/>
            <person name="Labutti K."/>
            <person name="Lapidus A."/>
            <person name="Lindquist E."/>
            <person name="Lipzen A."/>
            <person name="Meier-Kolthoff J.P."/>
            <person name="Ohm R.A."/>
            <person name="Otillar R.P."/>
            <person name="Pangilinan J."/>
            <person name="Peng Y."/>
            <person name="Rokas A."/>
            <person name="Rosa C.A."/>
            <person name="Scheuner C."/>
            <person name="Sibirny A.A."/>
            <person name="Slot J.C."/>
            <person name="Stielow J.B."/>
            <person name="Sun H."/>
            <person name="Kurtzman C.P."/>
            <person name="Blackwell M."/>
            <person name="Grigoriev I.V."/>
            <person name="Jeffries T.W."/>
        </authorList>
    </citation>
    <scope>NUCLEOTIDE SEQUENCE [LARGE SCALE GENOMIC DNA]</scope>
    <source>
        <strain evidence="13">NRRL YB-2248</strain>
    </source>
</reference>
<organism evidence="12 13">
    <name type="scientific">[Candida] arabinofermentans NRRL YB-2248</name>
    <dbReference type="NCBI Taxonomy" id="983967"/>
    <lineage>
        <taxon>Eukaryota</taxon>
        <taxon>Fungi</taxon>
        <taxon>Dikarya</taxon>
        <taxon>Ascomycota</taxon>
        <taxon>Saccharomycotina</taxon>
        <taxon>Pichiomycetes</taxon>
        <taxon>Pichiales</taxon>
        <taxon>Pichiaceae</taxon>
        <taxon>Ogataea</taxon>
        <taxon>Ogataea/Candida clade</taxon>
    </lineage>
</organism>
<dbReference type="Pfam" id="PF00069">
    <property type="entry name" value="Pkinase"/>
    <property type="match status" value="1"/>
</dbReference>
<evidence type="ECO:0000256" key="10">
    <source>
        <dbReference type="PROSITE-ProRule" id="PRU10141"/>
    </source>
</evidence>
<comment type="catalytic activity">
    <reaction evidence="8">
        <text>L-threonyl-[protein] + ATP = O-phospho-L-threonyl-[protein] + ADP + H(+)</text>
        <dbReference type="Rhea" id="RHEA:46608"/>
        <dbReference type="Rhea" id="RHEA-COMP:11060"/>
        <dbReference type="Rhea" id="RHEA-COMP:11605"/>
        <dbReference type="ChEBI" id="CHEBI:15378"/>
        <dbReference type="ChEBI" id="CHEBI:30013"/>
        <dbReference type="ChEBI" id="CHEBI:30616"/>
        <dbReference type="ChEBI" id="CHEBI:61977"/>
        <dbReference type="ChEBI" id="CHEBI:456216"/>
        <dbReference type="EC" id="2.7.11.1"/>
    </reaction>
</comment>
<dbReference type="GO" id="GO:0005737">
    <property type="term" value="C:cytoplasm"/>
    <property type="evidence" value="ECO:0007669"/>
    <property type="project" value="TreeGrafter"/>
</dbReference>
<evidence type="ECO:0000256" key="7">
    <source>
        <dbReference type="ARBA" id="ARBA00022840"/>
    </source>
</evidence>
<dbReference type="EMBL" id="KV453847">
    <property type="protein sequence ID" value="ODV87864.1"/>
    <property type="molecule type" value="Genomic_DNA"/>
</dbReference>
<dbReference type="PANTHER" id="PTHR48012">
    <property type="entry name" value="STERILE20-LIKE KINASE, ISOFORM B-RELATED"/>
    <property type="match status" value="1"/>
</dbReference>
<dbReference type="EC" id="2.7.11.1" evidence="2"/>
<keyword evidence="6" id="KW-0418">Kinase</keyword>
<feature type="binding site" evidence="10">
    <location>
        <position position="38"/>
    </location>
    <ligand>
        <name>ATP</name>
        <dbReference type="ChEBI" id="CHEBI:30616"/>
    </ligand>
</feature>
<name>A0A1E4T7X9_9ASCO</name>
<dbReference type="OrthoDB" id="248923at2759"/>
<dbReference type="InterPro" id="IPR000719">
    <property type="entry name" value="Prot_kinase_dom"/>
</dbReference>
<evidence type="ECO:0000256" key="6">
    <source>
        <dbReference type="ARBA" id="ARBA00022777"/>
    </source>
</evidence>
<evidence type="ECO:0000313" key="13">
    <source>
        <dbReference type="Proteomes" id="UP000094801"/>
    </source>
</evidence>
<feature type="domain" description="Protein kinase" evidence="11">
    <location>
        <begin position="9"/>
        <end position="258"/>
    </location>
</feature>
<dbReference type="GO" id="GO:0030447">
    <property type="term" value="P:filamentous growth"/>
    <property type="evidence" value="ECO:0007669"/>
    <property type="project" value="UniProtKB-ARBA"/>
</dbReference>
<comment type="catalytic activity">
    <reaction evidence="9">
        <text>L-seryl-[protein] + ATP = O-phospho-L-seryl-[protein] + ADP + H(+)</text>
        <dbReference type="Rhea" id="RHEA:17989"/>
        <dbReference type="Rhea" id="RHEA-COMP:9863"/>
        <dbReference type="Rhea" id="RHEA-COMP:11604"/>
        <dbReference type="ChEBI" id="CHEBI:15378"/>
        <dbReference type="ChEBI" id="CHEBI:29999"/>
        <dbReference type="ChEBI" id="CHEBI:30616"/>
        <dbReference type="ChEBI" id="CHEBI:83421"/>
        <dbReference type="ChEBI" id="CHEBI:456216"/>
        <dbReference type="EC" id="2.7.11.1"/>
    </reaction>
</comment>
<dbReference type="PROSITE" id="PS00107">
    <property type="entry name" value="PROTEIN_KINASE_ATP"/>
    <property type="match status" value="1"/>
</dbReference>
<dbReference type="GO" id="GO:0004674">
    <property type="term" value="F:protein serine/threonine kinase activity"/>
    <property type="evidence" value="ECO:0007669"/>
    <property type="project" value="UniProtKB-KW"/>
</dbReference>
<dbReference type="InterPro" id="IPR017441">
    <property type="entry name" value="Protein_kinase_ATP_BS"/>
</dbReference>
<evidence type="ECO:0000256" key="4">
    <source>
        <dbReference type="ARBA" id="ARBA00022679"/>
    </source>
</evidence>
<keyword evidence="4" id="KW-0808">Transferase</keyword>
<evidence type="ECO:0000256" key="8">
    <source>
        <dbReference type="ARBA" id="ARBA00047899"/>
    </source>
</evidence>
<evidence type="ECO:0000256" key="5">
    <source>
        <dbReference type="ARBA" id="ARBA00022741"/>
    </source>
</evidence>
<evidence type="ECO:0000259" key="11">
    <source>
        <dbReference type="PROSITE" id="PS50011"/>
    </source>
</evidence>